<dbReference type="InterPro" id="IPR023210">
    <property type="entry name" value="NADP_OxRdtase_dom"/>
</dbReference>
<dbReference type="InterPro" id="IPR020471">
    <property type="entry name" value="AKR"/>
</dbReference>
<dbReference type="KEGG" id="cheb:HH215_16190"/>
<evidence type="ECO:0000313" key="3">
    <source>
        <dbReference type="Proteomes" id="UP000502248"/>
    </source>
</evidence>
<sequence length="321" mass="35276">MHMIRPMDNRPSLNRIIGGFRCGGGNGLAYGFGAAWLGRNGLAPESVAEDVAVLERAYELGFRYYDTSIKYGNSEYVVGEFLAGKRAVRDSLFVATKSDIPEALSPEDASAYVLSNLEASLSRLRSDYVDLFQIHDVYTLHQVTADNGVLATLRKARDEGKVRYIGMATRPLDLLERSVSELGVDSVLTYSDYTPIDQSAGPLIRLGAERGVAVINGSPLSAGMLAGSDPRTLEVPEWHEESVKRRLLATEVYDLCAEFGVPMLAVTLQYPLRRPDIRMNLTGPKNAEELESTMAALRQPISAAFWEQLDSRNAGLFEPPI</sequence>
<dbReference type="Proteomes" id="UP000502248">
    <property type="component" value="Chromosome"/>
</dbReference>
<dbReference type="PRINTS" id="PR00069">
    <property type="entry name" value="ALDKETRDTASE"/>
</dbReference>
<protein>
    <submittedName>
        <fullName evidence="2">Aldo/keto reductase</fullName>
    </submittedName>
</protein>
<proteinExistence type="predicted"/>
<organism evidence="2 3">
    <name type="scientific">Cohnella herbarum</name>
    <dbReference type="NCBI Taxonomy" id="2728023"/>
    <lineage>
        <taxon>Bacteria</taxon>
        <taxon>Bacillati</taxon>
        <taxon>Bacillota</taxon>
        <taxon>Bacilli</taxon>
        <taxon>Bacillales</taxon>
        <taxon>Paenibacillaceae</taxon>
        <taxon>Cohnella</taxon>
    </lineage>
</organism>
<dbReference type="GO" id="GO:0005829">
    <property type="term" value="C:cytosol"/>
    <property type="evidence" value="ECO:0007669"/>
    <property type="project" value="TreeGrafter"/>
</dbReference>
<gene>
    <name evidence="2" type="ORF">HH215_16190</name>
</gene>
<evidence type="ECO:0000259" key="1">
    <source>
        <dbReference type="Pfam" id="PF00248"/>
    </source>
</evidence>
<dbReference type="EMBL" id="CP051680">
    <property type="protein sequence ID" value="QJD84564.1"/>
    <property type="molecule type" value="Genomic_DNA"/>
</dbReference>
<dbReference type="PANTHER" id="PTHR42686">
    <property type="entry name" value="GH17980P-RELATED"/>
    <property type="match status" value="1"/>
</dbReference>
<dbReference type="InterPro" id="IPR036812">
    <property type="entry name" value="NAD(P)_OxRdtase_dom_sf"/>
</dbReference>
<dbReference type="GO" id="GO:0016491">
    <property type="term" value="F:oxidoreductase activity"/>
    <property type="evidence" value="ECO:0007669"/>
    <property type="project" value="InterPro"/>
</dbReference>
<reference evidence="2 3" key="1">
    <citation type="submission" date="2020-04" db="EMBL/GenBank/DDBJ databases">
        <title>Genome sequencing of novel species.</title>
        <authorList>
            <person name="Heo J."/>
            <person name="Kim S.-J."/>
            <person name="Kim J.-S."/>
            <person name="Hong S.-B."/>
            <person name="Kwon S.-W."/>
        </authorList>
    </citation>
    <scope>NUCLEOTIDE SEQUENCE [LARGE SCALE GENOMIC DNA]</scope>
    <source>
        <strain evidence="2 3">MFER-1</strain>
    </source>
</reference>
<evidence type="ECO:0000313" key="2">
    <source>
        <dbReference type="EMBL" id="QJD84564.1"/>
    </source>
</evidence>
<dbReference type="PANTHER" id="PTHR42686:SF1">
    <property type="entry name" value="GH17980P-RELATED"/>
    <property type="match status" value="1"/>
</dbReference>
<accession>A0A7Z2VK68</accession>
<keyword evidence="3" id="KW-1185">Reference proteome</keyword>
<dbReference type="CDD" id="cd19090">
    <property type="entry name" value="AKR_AKR15A-like"/>
    <property type="match status" value="1"/>
</dbReference>
<dbReference type="SUPFAM" id="SSF51430">
    <property type="entry name" value="NAD(P)-linked oxidoreductase"/>
    <property type="match status" value="1"/>
</dbReference>
<dbReference type="Pfam" id="PF00248">
    <property type="entry name" value="Aldo_ket_red"/>
    <property type="match status" value="1"/>
</dbReference>
<name>A0A7Z2VK68_9BACL</name>
<dbReference type="Gene3D" id="3.20.20.100">
    <property type="entry name" value="NADP-dependent oxidoreductase domain"/>
    <property type="match status" value="1"/>
</dbReference>
<feature type="domain" description="NADP-dependent oxidoreductase" evidence="1">
    <location>
        <begin position="31"/>
        <end position="311"/>
    </location>
</feature>
<dbReference type="AlphaFoldDB" id="A0A7Z2VK68"/>